<name>A0A6J7T5G1_9ZZZZ</name>
<organism evidence="2">
    <name type="scientific">freshwater metagenome</name>
    <dbReference type="NCBI Taxonomy" id="449393"/>
    <lineage>
        <taxon>unclassified sequences</taxon>
        <taxon>metagenomes</taxon>
        <taxon>ecological metagenomes</taxon>
    </lineage>
</organism>
<proteinExistence type="predicted"/>
<reference evidence="2" key="1">
    <citation type="submission" date="2020-05" db="EMBL/GenBank/DDBJ databases">
        <authorList>
            <person name="Chiriac C."/>
            <person name="Salcher M."/>
            <person name="Ghai R."/>
            <person name="Kavagutti S V."/>
        </authorList>
    </citation>
    <scope>NUCLEOTIDE SEQUENCE</scope>
</reference>
<gene>
    <name evidence="1" type="ORF">UFOPK4179_00538</name>
    <name evidence="2" type="ORF">UFOPK4293_00645</name>
</gene>
<protein>
    <submittedName>
        <fullName evidence="2">Unannotated protein</fullName>
    </submittedName>
</protein>
<evidence type="ECO:0000313" key="1">
    <source>
        <dbReference type="EMBL" id="CAB4367749.1"/>
    </source>
</evidence>
<dbReference type="AlphaFoldDB" id="A0A6J7T5G1"/>
<sequence length="47" mass="5065">MALIDPFSFSACAMAAMTISRADTSPEEIRVAWSIASKSFNVLMAQP</sequence>
<accession>A0A6J7T5G1</accession>
<dbReference type="EMBL" id="CAETWZ010000037">
    <property type="protein sequence ID" value="CAB4367749.1"/>
    <property type="molecule type" value="Genomic_DNA"/>
</dbReference>
<dbReference type="EMBL" id="CAFBQH010000030">
    <property type="protein sequence ID" value="CAB5048272.1"/>
    <property type="molecule type" value="Genomic_DNA"/>
</dbReference>
<evidence type="ECO:0000313" key="2">
    <source>
        <dbReference type="EMBL" id="CAB5048272.1"/>
    </source>
</evidence>